<comment type="caution">
    <text evidence="2">The sequence shown here is derived from an EMBL/GenBank/DDBJ whole genome shotgun (WGS) entry which is preliminary data.</text>
</comment>
<dbReference type="OrthoDB" id="407702at2759"/>
<protein>
    <submittedName>
        <fullName evidence="2">Uncharacterized protein</fullName>
    </submittedName>
</protein>
<sequence>MFENVCILSKPPCDGDRQVVGPSNLSSVVHLLRASGRWTHVWQLNSTLFGSAQSRPRLWGVSFTLEDLAMDETCAHELLDELMSHCAEVERSALDDFLLPEKHPIVQAQHKEDFEKAFAQPAADSLDIGKLFESAGAVSVSPKARVGGKRNADMEATRPRKRARTSYPGQASPKWSSAHRHAYESLDEEVRNMVPNYVDPTGHLLGLHPALGRLTQRQREILHLKGVLHVPENSARVIDLSQQLSFATLAEDKMPCVTPSGGKFLTHRARFLHGVEAMRFQGLEFDVEKLASYKSRFLLDLAGNAFEGGTCCATSFAACVFLAINRRCSQQSRNRPETICSAGLPEDPREEVPAEASNRFLDIFD</sequence>
<accession>A0A1Q9C664</accession>
<proteinExistence type="predicted"/>
<evidence type="ECO:0000313" key="2">
    <source>
        <dbReference type="EMBL" id="OLP78423.1"/>
    </source>
</evidence>
<keyword evidence="3" id="KW-1185">Reference proteome</keyword>
<reference evidence="2 3" key="1">
    <citation type="submission" date="2016-02" db="EMBL/GenBank/DDBJ databases">
        <title>Genome analysis of coral dinoflagellate symbionts highlights evolutionary adaptations to a symbiotic lifestyle.</title>
        <authorList>
            <person name="Aranda M."/>
            <person name="Li Y."/>
            <person name="Liew Y.J."/>
            <person name="Baumgarten S."/>
            <person name="Simakov O."/>
            <person name="Wilson M."/>
            <person name="Piel J."/>
            <person name="Ashoor H."/>
            <person name="Bougouffa S."/>
            <person name="Bajic V.B."/>
            <person name="Ryu T."/>
            <person name="Ravasi T."/>
            <person name="Bayer T."/>
            <person name="Micklem G."/>
            <person name="Kim H."/>
            <person name="Bhak J."/>
            <person name="Lajeunesse T.C."/>
            <person name="Voolstra C.R."/>
        </authorList>
    </citation>
    <scope>NUCLEOTIDE SEQUENCE [LARGE SCALE GENOMIC DNA]</scope>
    <source>
        <strain evidence="2 3">CCMP2467</strain>
    </source>
</reference>
<organism evidence="2 3">
    <name type="scientific">Symbiodinium microadriaticum</name>
    <name type="common">Dinoflagellate</name>
    <name type="synonym">Zooxanthella microadriatica</name>
    <dbReference type="NCBI Taxonomy" id="2951"/>
    <lineage>
        <taxon>Eukaryota</taxon>
        <taxon>Sar</taxon>
        <taxon>Alveolata</taxon>
        <taxon>Dinophyceae</taxon>
        <taxon>Suessiales</taxon>
        <taxon>Symbiodiniaceae</taxon>
        <taxon>Symbiodinium</taxon>
    </lineage>
</organism>
<evidence type="ECO:0000313" key="3">
    <source>
        <dbReference type="Proteomes" id="UP000186817"/>
    </source>
</evidence>
<dbReference type="EMBL" id="LSRX01001613">
    <property type="protein sequence ID" value="OLP78423.1"/>
    <property type="molecule type" value="Genomic_DNA"/>
</dbReference>
<dbReference type="AlphaFoldDB" id="A0A1Q9C664"/>
<feature type="region of interest" description="Disordered" evidence="1">
    <location>
        <begin position="143"/>
        <end position="179"/>
    </location>
</feature>
<evidence type="ECO:0000256" key="1">
    <source>
        <dbReference type="SAM" id="MobiDB-lite"/>
    </source>
</evidence>
<gene>
    <name evidence="2" type="ORF">AK812_SmicGene41397</name>
</gene>
<dbReference type="Proteomes" id="UP000186817">
    <property type="component" value="Unassembled WGS sequence"/>
</dbReference>
<name>A0A1Q9C664_SYMMI</name>